<feature type="region of interest" description="Disordered" evidence="1">
    <location>
        <begin position="35"/>
        <end position="117"/>
    </location>
</feature>
<proteinExistence type="predicted"/>
<feature type="non-terminal residue" evidence="2">
    <location>
        <position position="1"/>
    </location>
</feature>
<evidence type="ECO:0000256" key="1">
    <source>
        <dbReference type="SAM" id="MobiDB-lite"/>
    </source>
</evidence>
<organism evidence="2">
    <name type="scientific">Graphocephala atropunctata</name>
    <dbReference type="NCBI Taxonomy" id="36148"/>
    <lineage>
        <taxon>Eukaryota</taxon>
        <taxon>Metazoa</taxon>
        <taxon>Ecdysozoa</taxon>
        <taxon>Arthropoda</taxon>
        <taxon>Hexapoda</taxon>
        <taxon>Insecta</taxon>
        <taxon>Pterygota</taxon>
        <taxon>Neoptera</taxon>
        <taxon>Paraneoptera</taxon>
        <taxon>Hemiptera</taxon>
        <taxon>Auchenorrhyncha</taxon>
        <taxon>Membracoidea</taxon>
        <taxon>Cicadellidae</taxon>
        <taxon>Cicadellinae</taxon>
        <taxon>Cicadellini</taxon>
        <taxon>Graphocephala</taxon>
    </lineage>
</organism>
<feature type="compositionally biased region" description="Polar residues" evidence="1">
    <location>
        <begin position="77"/>
        <end position="91"/>
    </location>
</feature>
<reference evidence="2" key="1">
    <citation type="submission" date="2015-11" db="EMBL/GenBank/DDBJ databases">
        <title>De novo transcriptome assembly of four potential Pierce s Disease insect vectors from Arizona vineyards.</title>
        <authorList>
            <person name="Tassone E.E."/>
        </authorList>
    </citation>
    <scope>NUCLEOTIDE SEQUENCE</scope>
</reference>
<dbReference type="EMBL" id="GEBQ01004902">
    <property type="protein sequence ID" value="JAT35075.1"/>
    <property type="molecule type" value="Transcribed_RNA"/>
</dbReference>
<gene>
    <name evidence="2" type="ORF">g.7456</name>
</gene>
<accession>A0A1B6MGQ4</accession>
<feature type="compositionally biased region" description="Polar residues" evidence="1">
    <location>
        <begin position="107"/>
        <end position="117"/>
    </location>
</feature>
<evidence type="ECO:0000313" key="2">
    <source>
        <dbReference type="EMBL" id="JAT35075.1"/>
    </source>
</evidence>
<feature type="compositionally biased region" description="Basic and acidic residues" evidence="1">
    <location>
        <begin position="96"/>
        <end position="106"/>
    </location>
</feature>
<sequence length="140" mass="17050">VNCLAEHFSELVQDAKRVQNVTTINEFDALLQREDLKDTHTKSRTNRNYNNNQHSPKTSHHRHNQRESPNYRIPPNRNFTTPQPRPNSNHQAYIRRQYENPRRHESQYSNYNPNNHQLTTRYYQNRDSRPPHNIYYNQRN</sequence>
<feature type="compositionally biased region" description="Polar residues" evidence="1">
    <location>
        <begin position="46"/>
        <end position="56"/>
    </location>
</feature>
<protein>
    <submittedName>
        <fullName evidence="2">Uncharacterized protein</fullName>
    </submittedName>
</protein>
<dbReference type="AlphaFoldDB" id="A0A1B6MGQ4"/>
<name>A0A1B6MGQ4_9HEMI</name>